<keyword evidence="5" id="KW-1185">Reference proteome</keyword>
<dbReference type="InterPro" id="IPR046342">
    <property type="entry name" value="CBS_dom_sf"/>
</dbReference>
<keyword evidence="2" id="KW-0129">CBS domain</keyword>
<dbReference type="AlphaFoldDB" id="A0A1W1XLJ2"/>
<evidence type="ECO:0000313" key="4">
    <source>
        <dbReference type="EMBL" id="SMC24687.1"/>
    </source>
</evidence>
<evidence type="ECO:0000259" key="3">
    <source>
        <dbReference type="PROSITE" id="PS51371"/>
    </source>
</evidence>
<dbReference type="InterPro" id="IPR000644">
    <property type="entry name" value="CBS_dom"/>
</dbReference>
<accession>A0A1W1XLJ2</accession>
<dbReference type="STRING" id="1121291.SAMN02745134_02264"/>
<dbReference type="PANTHER" id="PTHR48108:SF26">
    <property type="entry name" value="CBS DOMAIN-CONTAINING PROTEIN DDB_G0289609"/>
    <property type="match status" value="1"/>
</dbReference>
<name>A0A1W1XLJ2_9CLOT</name>
<reference evidence="4 5" key="1">
    <citation type="submission" date="2017-04" db="EMBL/GenBank/DDBJ databases">
        <authorList>
            <person name="Afonso C.L."/>
            <person name="Miller P.J."/>
            <person name="Scott M.A."/>
            <person name="Spackman E."/>
            <person name="Goraichik I."/>
            <person name="Dimitrov K.M."/>
            <person name="Suarez D.L."/>
            <person name="Swayne D.E."/>
        </authorList>
    </citation>
    <scope>NUCLEOTIDE SEQUENCE [LARGE SCALE GENOMIC DNA]</scope>
    <source>
        <strain evidence="4 5">DSM 12555</strain>
    </source>
</reference>
<feature type="domain" description="CBS" evidence="3">
    <location>
        <begin position="7"/>
        <end position="65"/>
    </location>
</feature>
<dbReference type="Pfam" id="PF00571">
    <property type="entry name" value="CBS"/>
    <property type="match status" value="2"/>
</dbReference>
<dbReference type="InterPro" id="IPR051462">
    <property type="entry name" value="CBS_domain-containing"/>
</dbReference>
<evidence type="ECO:0000256" key="1">
    <source>
        <dbReference type="ARBA" id="ARBA00022737"/>
    </source>
</evidence>
<dbReference type="SMART" id="SM00116">
    <property type="entry name" value="CBS"/>
    <property type="match status" value="1"/>
</dbReference>
<dbReference type="RefSeq" id="WP_084116095.1">
    <property type="nucleotide sequence ID" value="NZ_FWXH01000007.1"/>
</dbReference>
<dbReference type="OrthoDB" id="384703at2"/>
<proteinExistence type="predicted"/>
<dbReference type="SUPFAM" id="SSF54631">
    <property type="entry name" value="CBS-domain pair"/>
    <property type="match status" value="1"/>
</dbReference>
<organism evidence="4 5">
    <name type="scientific">Clostridium acidisoli DSM 12555</name>
    <dbReference type="NCBI Taxonomy" id="1121291"/>
    <lineage>
        <taxon>Bacteria</taxon>
        <taxon>Bacillati</taxon>
        <taxon>Bacillota</taxon>
        <taxon>Clostridia</taxon>
        <taxon>Eubacteriales</taxon>
        <taxon>Clostridiaceae</taxon>
        <taxon>Clostridium</taxon>
    </lineage>
</organism>
<dbReference type="PROSITE" id="PS51371">
    <property type="entry name" value="CBS"/>
    <property type="match status" value="1"/>
</dbReference>
<sequence>MNIVFFLTPKREVIYVKLTSTVRQVLEKMKYHNCNRLPILDDKGVFVGIITKEDLISKIKNSPKLEFKDFNKMGISDIITDMIDMTVHIYDNIDDLPTSMLDRSFVPVVDDSNIFIGIIKKSDLLSMSKYNESEKLNCM</sequence>
<gene>
    <name evidence="4" type="ORF">SAMN02745134_02264</name>
</gene>
<dbReference type="Gene3D" id="3.10.580.10">
    <property type="entry name" value="CBS-domain"/>
    <property type="match status" value="1"/>
</dbReference>
<keyword evidence="1" id="KW-0677">Repeat</keyword>
<evidence type="ECO:0000313" key="5">
    <source>
        <dbReference type="Proteomes" id="UP000192468"/>
    </source>
</evidence>
<dbReference type="PANTHER" id="PTHR48108">
    <property type="entry name" value="CBS DOMAIN-CONTAINING PROTEIN CBSX2, CHLOROPLASTIC"/>
    <property type="match status" value="1"/>
</dbReference>
<dbReference type="EMBL" id="FWXH01000007">
    <property type="protein sequence ID" value="SMC24687.1"/>
    <property type="molecule type" value="Genomic_DNA"/>
</dbReference>
<protein>
    <submittedName>
        <fullName evidence="4">CBS domain-containing protein</fullName>
    </submittedName>
</protein>
<dbReference type="Proteomes" id="UP000192468">
    <property type="component" value="Unassembled WGS sequence"/>
</dbReference>
<evidence type="ECO:0000256" key="2">
    <source>
        <dbReference type="PROSITE-ProRule" id="PRU00703"/>
    </source>
</evidence>